<dbReference type="InterPro" id="IPR002480">
    <property type="entry name" value="DAHP_synth_2"/>
</dbReference>
<evidence type="ECO:0000256" key="3">
    <source>
        <dbReference type="ARBA" id="ARBA00022605"/>
    </source>
</evidence>
<keyword evidence="3 8" id="KW-0028">Amino-acid biosynthesis</keyword>
<keyword evidence="8" id="KW-0934">Plastid</keyword>
<keyword evidence="7" id="KW-0170">Cobalt</keyword>
<keyword evidence="5 8" id="KW-0057">Aromatic amino acid biosynthesis</keyword>
<keyword evidence="10" id="KW-1185">Reference proteome</keyword>
<dbReference type="Pfam" id="PF01474">
    <property type="entry name" value="DAHP_synth_2"/>
    <property type="match status" value="1"/>
</dbReference>
<reference evidence="9 10" key="1">
    <citation type="submission" date="2022-12" db="EMBL/GenBank/DDBJ databases">
        <title>Chromosome-scale assembly of the Ensete ventricosum genome.</title>
        <authorList>
            <person name="Dussert Y."/>
            <person name="Stocks J."/>
            <person name="Wendawek A."/>
            <person name="Woldeyes F."/>
            <person name="Nichols R.A."/>
            <person name="Borrell J.S."/>
        </authorList>
    </citation>
    <scope>NUCLEOTIDE SEQUENCE [LARGE SCALE GENOMIC DNA]</scope>
    <source>
        <strain evidence="10">cv. Maze</strain>
        <tissue evidence="9">Seeds</tissue>
    </source>
</reference>
<comment type="similarity">
    <text evidence="2 8">Belongs to the class-II DAHP synthase family.</text>
</comment>
<comment type="pathway">
    <text evidence="1 8">Metabolic intermediate biosynthesis; chorismate biosynthesis; chorismate from D-erythrose 4-phosphate and phosphoenolpyruvate: step 1/7.</text>
</comment>
<dbReference type="Gene3D" id="3.20.20.70">
    <property type="entry name" value="Aldolase class I"/>
    <property type="match status" value="1"/>
</dbReference>
<evidence type="ECO:0000256" key="7">
    <source>
        <dbReference type="PIRSR" id="PIRSR602480-1"/>
    </source>
</evidence>
<dbReference type="GO" id="GO:0009507">
    <property type="term" value="C:chloroplast"/>
    <property type="evidence" value="ECO:0007669"/>
    <property type="project" value="UniProtKB-SubCell"/>
</dbReference>
<name>A0AAV8RQV3_ENSVE</name>
<dbReference type="PANTHER" id="PTHR21337:SF0">
    <property type="entry name" value="PHOSPHO-2-DEHYDRO-3-DEOXYHEPTONATE ALDOLASE"/>
    <property type="match status" value="1"/>
</dbReference>
<dbReference type="EC" id="2.5.1.54" evidence="8"/>
<dbReference type="InterPro" id="IPR013785">
    <property type="entry name" value="Aldolase_TIM"/>
</dbReference>
<protein>
    <recommendedName>
        <fullName evidence="8">Phospho-2-dehydro-3-deoxyheptonate aldolase</fullName>
        <ecNumber evidence="8">2.5.1.54</ecNumber>
    </recommendedName>
</protein>
<keyword evidence="7" id="KW-0104">Cadmium</keyword>
<dbReference type="AlphaFoldDB" id="A0AAV8RQV3"/>
<evidence type="ECO:0000256" key="5">
    <source>
        <dbReference type="ARBA" id="ARBA00023141"/>
    </source>
</evidence>
<dbReference type="GO" id="GO:0009073">
    <property type="term" value="P:aromatic amino acid family biosynthetic process"/>
    <property type="evidence" value="ECO:0007669"/>
    <property type="project" value="UniProtKB-KW"/>
</dbReference>
<dbReference type="SUPFAM" id="SSF51569">
    <property type="entry name" value="Aldolase"/>
    <property type="match status" value="1"/>
</dbReference>
<evidence type="ECO:0000313" key="9">
    <source>
        <dbReference type="EMBL" id="KAJ8511347.1"/>
    </source>
</evidence>
<keyword evidence="7" id="KW-0464">Manganese</keyword>
<evidence type="ECO:0000313" key="10">
    <source>
        <dbReference type="Proteomes" id="UP001222027"/>
    </source>
</evidence>
<keyword evidence="4 8" id="KW-0808">Transferase</keyword>
<gene>
    <name evidence="9" type="ORF">OPV22_001781</name>
</gene>
<evidence type="ECO:0000256" key="6">
    <source>
        <dbReference type="ARBA" id="ARBA00047508"/>
    </source>
</evidence>
<evidence type="ECO:0000256" key="1">
    <source>
        <dbReference type="ARBA" id="ARBA00004688"/>
    </source>
</evidence>
<accession>A0AAV8RQV3</accession>
<keyword evidence="8" id="KW-0809">Transit peptide</keyword>
<dbReference type="PANTHER" id="PTHR21337">
    <property type="entry name" value="PHOSPHO-2-DEHYDRO-3-DEOXYHEPTONATE ALDOLASE 1, 2"/>
    <property type="match status" value="1"/>
</dbReference>
<organism evidence="9 10">
    <name type="scientific">Ensete ventricosum</name>
    <name type="common">Abyssinian banana</name>
    <name type="synonym">Musa ensete</name>
    <dbReference type="NCBI Taxonomy" id="4639"/>
    <lineage>
        <taxon>Eukaryota</taxon>
        <taxon>Viridiplantae</taxon>
        <taxon>Streptophyta</taxon>
        <taxon>Embryophyta</taxon>
        <taxon>Tracheophyta</taxon>
        <taxon>Spermatophyta</taxon>
        <taxon>Magnoliopsida</taxon>
        <taxon>Liliopsida</taxon>
        <taxon>Zingiberales</taxon>
        <taxon>Musaceae</taxon>
        <taxon>Ensete</taxon>
    </lineage>
</organism>
<evidence type="ECO:0000256" key="8">
    <source>
        <dbReference type="RuleBase" id="RU363071"/>
    </source>
</evidence>
<dbReference type="EMBL" id="JAQQAF010000001">
    <property type="protein sequence ID" value="KAJ8511347.1"/>
    <property type="molecule type" value="Genomic_DNA"/>
</dbReference>
<evidence type="ECO:0000256" key="4">
    <source>
        <dbReference type="ARBA" id="ARBA00022679"/>
    </source>
</evidence>
<sequence length="94" mass="10696">MGADNLRIKLPHLITWACDLMHGNTMKDPCGRRTRVFDAIKCELRAFFDVHDREGSHPRGIHLEMTGRKVTECVSGSQAITLDDLGSRYRTHCE</sequence>
<feature type="binding site" evidence="7">
    <location>
        <position position="22"/>
    </location>
    <ligand>
        <name>Mn(2+)</name>
        <dbReference type="ChEBI" id="CHEBI:29035"/>
    </ligand>
</feature>
<dbReference type="Proteomes" id="UP001222027">
    <property type="component" value="Unassembled WGS sequence"/>
</dbReference>
<dbReference type="GO" id="GO:0008652">
    <property type="term" value="P:amino acid biosynthetic process"/>
    <property type="evidence" value="ECO:0007669"/>
    <property type="project" value="UniProtKB-KW"/>
</dbReference>
<comment type="subcellular location">
    <subcellularLocation>
        <location evidence="8">Plastid</location>
        <location evidence="8">Chloroplast</location>
    </subcellularLocation>
</comment>
<comment type="cofactor">
    <cofactor evidence="7">
        <name>Mn(2+)</name>
        <dbReference type="ChEBI" id="CHEBI:29035"/>
    </cofactor>
    <cofactor evidence="7">
        <name>Co(2+)</name>
        <dbReference type="ChEBI" id="CHEBI:48828"/>
    </cofactor>
    <cofactor evidence="7">
        <name>Cd(2+)</name>
        <dbReference type="ChEBI" id="CHEBI:48775"/>
    </cofactor>
    <text evidence="7">Binds 1 divalent cation per subunit. The enzyme is active with manganese, cobalt or cadmium ions.</text>
</comment>
<proteinExistence type="inferred from homology"/>
<comment type="catalytic activity">
    <reaction evidence="6 8">
        <text>D-erythrose 4-phosphate + phosphoenolpyruvate + H2O = 7-phospho-2-dehydro-3-deoxy-D-arabino-heptonate + phosphate</text>
        <dbReference type="Rhea" id="RHEA:14717"/>
        <dbReference type="ChEBI" id="CHEBI:15377"/>
        <dbReference type="ChEBI" id="CHEBI:16897"/>
        <dbReference type="ChEBI" id="CHEBI:43474"/>
        <dbReference type="ChEBI" id="CHEBI:58394"/>
        <dbReference type="ChEBI" id="CHEBI:58702"/>
        <dbReference type="EC" id="2.5.1.54"/>
    </reaction>
</comment>
<feature type="binding site" evidence="7">
    <location>
        <position position="64"/>
    </location>
    <ligand>
        <name>Mn(2+)</name>
        <dbReference type="ChEBI" id="CHEBI:29035"/>
    </ligand>
</feature>
<dbReference type="GO" id="GO:0003849">
    <property type="term" value="F:3-deoxy-7-phosphoheptulonate synthase activity"/>
    <property type="evidence" value="ECO:0007669"/>
    <property type="project" value="UniProtKB-EC"/>
</dbReference>
<evidence type="ECO:0000256" key="2">
    <source>
        <dbReference type="ARBA" id="ARBA00008911"/>
    </source>
</evidence>
<comment type="caution">
    <text evidence="9">The sequence shown here is derived from an EMBL/GenBank/DDBJ whole genome shotgun (WGS) entry which is preliminary data.</text>
</comment>
<keyword evidence="8" id="KW-0150">Chloroplast</keyword>